<name>A0A913ZVY2_PATMI</name>
<evidence type="ECO:0000313" key="3">
    <source>
        <dbReference type="Proteomes" id="UP000887568"/>
    </source>
</evidence>
<keyword evidence="3" id="KW-1185">Reference proteome</keyword>
<dbReference type="AlphaFoldDB" id="A0A913ZVY2"/>
<dbReference type="EnsemblMetazoa" id="XM_038199746.1">
    <property type="protein sequence ID" value="XP_038055674.1"/>
    <property type="gene ID" value="LOC119727716"/>
</dbReference>
<evidence type="ECO:0000256" key="1">
    <source>
        <dbReference type="SAM" id="SignalP"/>
    </source>
</evidence>
<dbReference type="GeneID" id="119727716"/>
<reference evidence="2" key="1">
    <citation type="submission" date="2022-11" db="UniProtKB">
        <authorList>
            <consortium name="EnsemblMetazoa"/>
        </authorList>
    </citation>
    <scope>IDENTIFICATION</scope>
</reference>
<sequence>MARFTMLAIVVLCLIVGNQGADDIYTDMEFYAKDLTCNDEQSYCQNCFTARARGKVFLHTFEYVTNPDKFELSQLEGDNEWKMAFVQEDQSETFHVCTTSNTDGAEGGVSQQLSVCMENNFPGVVAPEGCSKPVALASLSDKFANMKMSGQQVMYCAQ</sequence>
<protein>
    <submittedName>
        <fullName evidence="2">Uncharacterized protein</fullName>
    </submittedName>
</protein>
<evidence type="ECO:0000313" key="2">
    <source>
        <dbReference type="EnsemblMetazoa" id="XP_038055674.1"/>
    </source>
</evidence>
<dbReference type="Proteomes" id="UP000887568">
    <property type="component" value="Unplaced"/>
</dbReference>
<dbReference type="OrthoDB" id="10384927at2759"/>
<feature type="chain" id="PRO_5036848484" evidence="1">
    <location>
        <begin position="21"/>
        <end position="158"/>
    </location>
</feature>
<dbReference type="OMA" id="QQVMYCA"/>
<feature type="signal peptide" evidence="1">
    <location>
        <begin position="1"/>
        <end position="20"/>
    </location>
</feature>
<proteinExistence type="predicted"/>
<dbReference type="RefSeq" id="XP_038055674.1">
    <property type="nucleotide sequence ID" value="XM_038199746.1"/>
</dbReference>
<organism evidence="2 3">
    <name type="scientific">Patiria miniata</name>
    <name type="common">Bat star</name>
    <name type="synonym">Asterina miniata</name>
    <dbReference type="NCBI Taxonomy" id="46514"/>
    <lineage>
        <taxon>Eukaryota</taxon>
        <taxon>Metazoa</taxon>
        <taxon>Echinodermata</taxon>
        <taxon>Eleutherozoa</taxon>
        <taxon>Asterozoa</taxon>
        <taxon>Asteroidea</taxon>
        <taxon>Valvatacea</taxon>
        <taxon>Valvatida</taxon>
        <taxon>Asterinidae</taxon>
        <taxon>Patiria</taxon>
    </lineage>
</organism>
<keyword evidence="1" id="KW-0732">Signal</keyword>
<accession>A0A913ZVY2</accession>